<dbReference type="AlphaFoldDB" id="A0A1X1YJ07"/>
<organism evidence="1 2">
    <name type="scientific">Mycobacterium kyorinense</name>
    <dbReference type="NCBI Taxonomy" id="487514"/>
    <lineage>
        <taxon>Bacteria</taxon>
        <taxon>Bacillati</taxon>
        <taxon>Actinomycetota</taxon>
        <taxon>Actinomycetes</taxon>
        <taxon>Mycobacteriales</taxon>
        <taxon>Mycobacteriaceae</taxon>
        <taxon>Mycobacterium</taxon>
    </lineage>
</organism>
<sequence>MAAGGFHVEEDLFVLTAGHESAADNTGTAHGYASTKMAILNALDDPGSAARANTGRRVSGR</sequence>
<evidence type="ECO:0000313" key="2">
    <source>
        <dbReference type="Proteomes" id="UP000193487"/>
    </source>
</evidence>
<accession>A0A1X1YJ07</accession>
<protein>
    <submittedName>
        <fullName evidence="1">Uncharacterized protein</fullName>
    </submittedName>
</protein>
<gene>
    <name evidence="1" type="ORF">AWC14_19320</name>
</gene>
<dbReference type="EMBL" id="LQPE01000010">
    <property type="protein sequence ID" value="ORW11068.1"/>
    <property type="molecule type" value="Genomic_DNA"/>
</dbReference>
<proteinExistence type="predicted"/>
<evidence type="ECO:0000313" key="1">
    <source>
        <dbReference type="EMBL" id="ORW11068.1"/>
    </source>
</evidence>
<reference evidence="1 2" key="1">
    <citation type="submission" date="2016-01" db="EMBL/GenBank/DDBJ databases">
        <title>The new phylogeny of the genus Mycobacterium.</title>
        <authorList>
            <person name="Tarcisio F."/>
            <person name="Conor M."/>
            <person name="Antonella G."/>
            <person name="Elisabetta G."/>
            <person name="Giulia F.S."/>
            <person name="Sara T."/>
            <person name="Anna F."/>
            <person name="Clotilde B."/>
            <person name="Roberto B."/>
            <person name="Veronica D.S."/>
            <person name="Fabio R."/>
            <person name="Monica P."/>
            <person name="Olivier J."/>
            <person name="Enrico T."/>
            <person name="Nicola S."/>
        </authorList>
    </citation>
    <scope>NUCLEOTIDE SEQUENCE [LARGE SCALE GENOMIC DNA]</scope>
    <source>
        <strain evidence="1 2">DSM 45166</strain>
    </source>
</reference>
<name>A0A1X1YJ07_9MYCO</name>
<dbReference type="Proteomes" id="UP000193487">
    <property type="component" value="Unassembled WGS sequence"/>
</dbReference>
<comment type="caution">
    <text evidence="1">The sequence shown here is derived from an EMBL/GenBank/DDBJ whole genome shotgun (WGS) entry which is preliminary data.</text>
</comment>
<keyword evidence="2" id="KW-1185">Reference proteome</keyword>